<reference evidence="2" key="2">
    <citation type="journal article" date="2024" name="Plant">
        <title>Genomic evolution and insights into agronomic trait innovations of Sesamum species.</title>
        <authorList>
            <person name="Miao H."/>
            <person name="Wang L."/>
            <person name="Qu L."/>
            <person name="Liu H."/>
            <person name="Sun Y."/>
            <person name="Le M."/>
            <person name="Wang Q."/>
            <person name="Wei S."/>
            <person name="Zheng Y."/>
            <person name="Lin W."/>
            <person name="Duan Y."/>
            <person name="Cao H."/>
            <person name="Xiong S."/>
            <person name="Wang X."/>
            <person name="Wei L."/>
            <person name="Li C."/>
            <person name="Ma Q."/>
            <person name="Ju M."/>
            <person name="Zhao R."/>
            <person name="Li G."/>
            <person name="Mu C."/>
            <person name="Tian Q."/>
            <person name="Mei H."/>
            <person name="Zhang T."/>
            <person name="Gao T."/>
            <person name="Zhang H."/>
        </authorList>
    </citation>
    <scope>NUCLEOTIDE SEQUENCE</scope>
    <source>
        <strain evidence="2">G01</strain>
    </source>
</reference>
<organism evidence="2">
    <name type="scientific">Sesamum angustifolium</name>
    <dbReference type="NCBI Taxonomy" id="2727405"/>
    <lineage>
        <taxon>Eukaryota</taxon>
        <taxon>Viridiplantae</taxon>
        <taxon>Streptophyta</taxon>
        <taxon>Embryophyta</taxon>
        <taxon>Tracheophyta</taxon>
        <taxon>Spermatophyta</taxon>
        <taxon>Magnoliopsida</taxon>
        <taxon>eudicotyledons</taxon>
        <taxon>Gunneridae</taxon>
        <taxon>Pentapetalae</taxon>
        <taxon>asterids</taxon>
        <taxon>lamiids</taxon>
        <taxon>Lamiales</taxon>
        <taxon>Pedaliaceae</taxon>
        <taxon>Sesamum</taxon>
    </lineage>
</organism>
<dbReference type="AlphaFoldDB" id="A0AAW2ITT0"/>
<dbReference type="EMBL" id="JACGWK010001633">
    <property type="protein sequence ID" value="KAL0284748.1"/>
    <property type="molecule type" value="Genomic_DNA"/>
</dbReference>
<feature type="region of interest" description="Disordered" evidence="1">
    <location>
        <begin position="164"/>
        <end position="188"/>
    </location>
</feature>
<evidence type="ECO:0000313" key="2">
    <source>
        <dbReference type="EMBL" id="KAL0284748.1"/>
    </source>
</evidence>
<feature type="region of interest" description="Disordered" evidence="1">
    <location>
        <begin position="38"/>
        <end position="58"/>
    </location>
</feature>
<feature type="region of interest" description="Disordered" evidence="1">
    <location>
        <begin position="201"/>
        <end position="220"/>
    </location>
</feature>
<comment type="caution">
    <text evidence="2">The sequence shown here is derived from an EMBL/GenBank/DDBJ whole genome shotgun (WGS) entry which is preliminary data.</text>
</comment>
<feature type="compositionally biased region" description="Polar residues" evidence="1">
    <location>
        <begin position="204"/>
        <end position="220"/>
    </location>
</feature>
<proteinExistence type="predicted"/>
<gene>
    <name evidence="2" type="ORF">Sangu_2810900</name>
</gene>
<protein>
    <submittedName>
        <fullName evidence="2">Uncharacterized protein</fullName>
    </submittedName>
</protein>
<name>A0AAW2ITT0_9LAMI</name>
<evidence type="ECO:0000256" key="1">
    <source>
        <dbReference type="SAM" id="MobiDB-lite"/>
    </source>
</evidence>
<accession>A0AAW2ITT0</accession>
<sequence>MEVTRANLSDLQELAESFSQLRIVELVKIQTNEVTPALPPTEGSICSNEPPQDHPMRKSEDFHTNATPAFVGTRLRENLGRNPRRAPENTPCIYMVRQWREMLIQSYKVPKGQMDSVARRMSFLEDKLKDLCHQASIQKNMKKLRGTIKRTPFCCDNEFPGIIGESGEPRKRKKQNSDSYPRSSRRTSFRWRSWWSKLKARTYKSGQRSGPTRASSQGSR</sequence>
<reference evidence="2" key="1">
    <citation type="submission" date="2020-06" db="EMBL/GenBank/DDBJ databases">
        <authorList>
            <person name="Li T."/>
            <person name="Hu X."/>
            <person name="Zhang T."/>
            <person name="Song X."/>
            <person name="Zhang H."/>
            <person name="Dai N."/>
            <person name="Sheng W."/>
            <person name="Hou X."/>
            <person name="Wei L."/>
        </authorList>
    </citation>
    <scope>NUCLEOTIDE SEQUENCE</scope>
    <source>
        <strain evidence="2">G01</strain>
        <tissue evidence="2">Leaf</tissue>
    </source>
</reference>